<dbReference type="OrthoDB" id="9770450at2"/>
<comment type="caution">
    <text evidence="1">The sequence shown here is derived from an EMBL/GenBank/DDBJ whole genome shotgun (WGS) entry which is preliminary data.</text>
</comment>
<dbReference type="KEGG" id="aia:AWH56_010675"/>
<evidence type="ECO:0000313" key="1">
    <source>
        <dbReference type="EMBL" id="OIJ08422.1"/>
    </source>
</evidence>
<dbReference type="GO" id="GO:0019068">
    <property type="term" value="P:virion assembly"/>
    <property type="evidence" value="ECO:0007669"/>
    <property type="project" value="InterPro"/>
</dbReference>
<organism evidence="1">
    <name type="scientific">Anaerobacillus isosaccharinicus</name>
    <dbReference type="NCBI Taxonomy" id="1532552"/>
    <lineage>
        <taxon>Bacteria</taxon>
        <taxon>Bacillati</taxon>
        <taxon>Bacillota</taxon>
        <taxon>Bacilli</taxon>
        <taxon>Bacillales</taxon>
        <taxon>Bacillaceae</taxon>
        <taxon>Anaerobacillus</taxon>
    </lineage>
</organism>
<reference evidence="1" key="1">
    <citation type="submission" date="2016-10" db="EMBL/GenBank/DDBJ databases">
        <title>Draft genome sequences of four alkaliphilic bacteria belonging to the Anaerobacillus genus.</title>
        <authorList>
            <person name="Bassil N.M."/>
            <person name="Lloyd J.R."/>
        </authorList>
    </citation>
    <scope>NUCLEOTIDE SEQUENCE [LARGE SCALE GENOMIC DNA]</scope>
    <source>
        <strain evidence="1">NB2006</strain>
    </source>
</reference>
<accession>A0A1S2L7H0</accession>
<dbReference type="GO" id="GO:0005198">
    <property type="term" value="F:structural molecule activity"/>
    <property type="evidence" value="ECO:0007669"/>
    <property type="project" value="InterPro"/>
</dbReference>
<gene>
    <name evidence="1" type="ORF">AWH56_18845</name>
</gene>
<dbReference type="InterPro" id="IPR006429">
    <property type="entry name" value="Phage_lambda_portal"/>
</dbReference>
<dbReference type="NCBIfam" id="TIGR01539">
    <property type="entry name" value="portal_lambda"/>
    <property type="match status" value="1"/>
</dbReference>
<name>A0A1S2L7H0_9BACI</name>
<dbReference type="AlphaFoldDB" id="A0A1S2L7H0"/>
<dbReference type="EMBL" id="LQXD01000161">
    <property type="protein sequence ID" value="OIJ08422.1"/>
    <property type="molecule type" value="Genomic_DNA"/>
</dbReference>
<protein>
    <submittedName>
        <fullName evidence="1">Phage portal protein</fullName>
    </submittedName>
</protein>
<sequence length="511" mass="57601">MVSRNIRSLSGSHSRYRRSAKVVNQGYGQHGANQNKNSLAGWTSRIGSALEDIERNVPKLRERSRDLFVGSPLAAGALKTTRTNVIGAGLKLNAQIDYEYLGMTLGEADAWETKVEREFNLWAESIHCDAQRMNNFYELQQLAFISWLMSGDCFAILPVIPRKNMPYDIRVQIIEADRICTPSDKSFDNKIVNGVEIGDFGEVLAYHVTQQHPHSIGLAKQDWKRIEKFGKETGRPNILHLMESERPEQRRGVPILAPVIESLKQLARYSEAELMAAVVSGMFTVFIKSKTPDENQVGQAIHPDEQISEYDDGTYELGNGAIVALGEGEEVQESNPGRPNTAFDGFVTSICRQIGSAIEIPYELLMKHFTASYSASRAALLEAWKMFKMRRTWMANDFCQPIYEEFLAEGVAKGRIYAPGFFTDPIARKAYCTAEWNGPSQGQIDPLKEVNAAIKRVDNGFSTRQSETVELNGGDFLRVVEEQLRREGGLVYDEQRDYQEILEHGEERKEE</sequence>
<dbReference type="Pfam" id="PF05136">
    <property type="entry name" value="Phage_portal_2"/>
    <property type="match status" value="1"/>
</dbReference>
<proteinExistence type="predicted"/>